<accession>A0AA38NVV1</accession>
<evidence type="ECO:0000313" key="3">
    <source>
        <dbReference type="Proteomes" id="UP001163846"/>
    </source>
</evidence>
<sequence length="204" mass="21302">MTPSTAQTIAETFFLQWGVPGNSFLFLSGVASMTVLLNLATINTGKKTSSSALPCHKYPPLSPMHCAGREFKMEKEQEIERVLVGCQCDAVGGWLAQGENGTGKKGGGRGNCLCQKTVTRGGVGRSTKLSKTKASPSTSSNRSCAYFHTAVAAACLAATVSTASASMLSPTPPTGLPPSTLAVYTPEITQTMSRRSTMSIAMAK</sequence>
<evidence type="ECO:0000313" key="2">
    <source>
        <dbReference type="EMBL" id="KAJ3831575.1"/>
    </source>
</evidence>
<reference evidence="2" key="1">
    <citation type="submission" date="2022-08" db="EMBL/GenBank/DDBJ databases">
        <authorList>
            <consortium name="DOE Joint Genome Institute"/>
            <person name="Min B."/>
            <person name="Riley R."/>
            <person name="Sierra-Patev S."/>
            <person name="Naranjo-Ortiz M."/>
            <person name="Looney B."/>
            <person name="Konkel Z."/>
            <person name="Slot J.C."/>
            <person name="Sakamoto Y."/>
            <person name="Steenwyk J.L."/>
            <person name="Rokas A."/>
            <person name="Carro J."/>
            <person name="Camarero S."/>
            <person name="Ferreira P."/>
            <person name="Molpeceres G."/>
            <person name="Ruiz-Duenas F.J."/>
            <person name="Serrano A."/>
            <person name="Henrissat B."/>
            <person name="Drula E."/>
            <person name="Hughes K.W."/>
            <person name="Mata J.L."/>
            <person name="Ishikawa N.K."/>
            <person name="Vargas-Isla R."/>
            <person name="Ushijima S."/>
            <person name="Smith C.A."/>
            <person name="Ahrendt S."/>
            <person name="Andreopoulos W."/>
            <person name="He G."/>
            <person name="Labutti K."/>
            <person name="Lipzen A."/>
            <person name="Ng V."/>
            <person name="Sandor L."/>
            <person name="Barry K."/>
            <person name="Martinez A.T."/>
            <person name="Xiao Y."/>
            <person name="Gibbons J.G."/>
            <person name="Terashima K."/>
            <person name="Hibbett D.S."/>
            <person name="Grigoriev I.V."/>
        </authorList>
    </citation>
    <scope>NUCLEOTIDE SEQUENCE</scope>
    <source>
        <strain evidence="2">TFB9207</strain>
    </source>
</reference>
<gene>
    <name evidence="2" type="ORF">F5878DRAFT_647521</name>
</gene>
<feature type="transmembrane region" description="Helical" evidence="1">
    <location>
        <begin position="24"/>
        <end position="42"/>
    </location>
</feature>
<dbReference type="EMBL" id="MU807369">
    <property type="protein sequence ID" value="KAJ3831575.1"/>
    <property type="molecule type" value="Genomic_DNA"/>
</dbReference>
<keyword evidence="1" id="KW-1133">Transmembrane helix</keyword>
<dbReference type="AlphaFoldDB" id="A0AA38NVV1"/>
<keyword evidence="3" id="KW-1185">Reference proteome</keyword>
<keyword evidence="1" id="KW-0812">Transmembrane</keyword>
<keyword evidence="1" id="KW-0472">Membrane</keyword>
<organism evidence="2 3">
    <name type="scientific">Lentinula raphanica</name>
    <dbReference type="NCBI Taxonomy" id="153919"/>
    <lineage>
        <taxon>Eukaryota</taxon>
        <taxon>Fungi</taxon>
        <taxon>Dikarya</taxon>
        <taxon>Basidiomycota</taxon>
        <taxon>Agaricomycotina</taxon>
        <taxon>Agaricomycetes</taxon>
        <taxon>Agaricomycetidae</taxon>
        <taxon>Agaricales</taxon>
        <taxon>Marasmiineae</taxon>
        <taxon>Omphalotaceae</taxon>
        <taxon>Lentinula</taxon>
    </lineage>
</organism>
<protein>
    <submittedName>
        <fullName evidence="2">Uncharacterized protein</fullName>
    </submittedName>
</protein>
<dbReference type="Proteomes" id="UP001163846">
    <property type="component" value="Unassembled WGS sequence"/>
</dbReference>
<evidence type="ECO:0000256" key="1">
    <source>
        <dbReference type="SAM" id="Phobius"/>
    </source>
</evidence>
<name>A0AA38NVV1_9AGAR</name>
<proteinExistence type="predicted"/>
<comment type="caution">
    <text evidence="2">The sequence shown here is derived from an EMBL/GenBank/DDBJ whole genome shotgun (WGS) entry which is preliminary data.</text>
</comment>